<evidence type="ECO:0000256" key="1">
    <source>
        <dbReference type="ARBA" id="ARBA00023002"/>
    </source>
</evidence>
<dbReference type="EC" id="1.1.1.35" evidence="2"/>
<comment type="caution">
    <text evidence="2">The sequence shown here is derived from an EMBL/GenBank/DDBJ whole genome shotgun (WGS) entry which is preliminary data.</text>
</comment>
<dbReference type="GO" id="GO:0003857">
    <property type="term" value="F:(3S)-3-hydroxyacyl-CoA dehydrogenase (NAD+) activity"/>
    <property type="evidence" value="ECO:0007669"/>
    <property type="project" value="UniProtKB-EC"/>
</dbReference>
<dbReference type="PRINTS" id="PR00080">
    <property type="entry name" value="SDRFAMILY"/>
</dbReference>
<dbReference type="PRINTS" id="PR00081">
    <property type="entry name" value="GDHRDH"/>
</dbReference>
<reference evidence="2 3" key="1">
    <citation type="submission" date="2024-06" db="EMBL/GenBank/DDBJ databases">
        <title>Genomic Encyclopedia of Type Strains, Phase V (KMG-V): Genome sequencing to study the core and pangenomes of soil and plant-associated prokaryotes.</title>
        <authorList>
            <person name="Whitman W."/>
        </authorList>
    </citation>
    <scope>NUCLEOTIDE SEQUENCE [LARGE SCALE GENOMIC DNA]</scope>
    <source>
        <strain evidence="2 3">NE40</strain>
    </source>
</reference>
<evidence type="ECO:0000313" key="2">
    <source>
        <dbReference type="EMBL" id="MET4759454.1"/>
    </source>
</evidence>
<dbReference type="PANTHER" id="PTHR43658">
    <property type="entry name" value="SHORT-CHAIN DEHYDROGENASE/REDUCTASE"/>
    <property type="match status" value="1"/>
</dbReference>
<dbReference type="EMBL" id="JBEWTB010000002">
    <property type="protein sequence ID" value="MET4759454.1"/>
    <property type="molecule type" value="Genomic_DNA"/>
</dbReference>
<accession>A0ABV2SQ41</accession>
<keyword evidence="3" id="KW-1185">Reference proteome</keyword>
<name>A0ABV2SQ41_9GAMM</name>
<dbReference type="Proteomes" id="UP001549366">
    <property type="component" value="Unassembled WGS sequence"/>
</dbReference>
<gene>
    <name evidence="2" type="ORF">V5J35_004646</name>
</gene>
<dbReference type="GO" id="GO:0047015">
    <property type="term" value="F:3-hydroxy-2-methylbutyryl-CoA dehydrogenase activity"/>
    <property type="evidence" value="ECO:0007669"/>
    <property type="project" value="UniProtKB-EC"/>
</dbReference>
<dbReference type="PANTHER" id="PTHR43658:SF8">
    <property type="entry name" value="17-BETA-HYDROXYSTEROID DEHYDROGENASE 14-RELATED"/>
    <property type="match status" value="1"/>
</dbReference>
<keyword evidence="1 2" id="KW-0560">Oxidoreductase</keyword>
<dbReference type="InterPro" id="IPR036291">
    <property type="entry name" value="NAD(P)-bd_dom_sf"/>
</dbReference>
<evidence type="ECO:0000313" key="3">
    <source>
        <dbReference type="Proteomes" id="UP001549366"/>
    </source>
</evidence>
<dbReference type="PROSITE" id="PS00061">
    <property type="entry name" value="ADH_SHORT"/>
    <property type="match status" value="1"/>
</dbReference>
<sequence>MDLKNKVAIISGGASGIGAATARRFVAGGAQVAVFDIDRQKAEALLEELGSSAIFCPVDVTDEASVQSGIDTISEEFGQIHICCNFAGVADAARTVGKQGPFPLDQFRKVIDINLIGTFNVMRLAAVKMAANQLISEESGRGVIINTASVAAFEGQMGQAAYSASKAGVAGLTLPVARDLASLRIRCNTIMPGLIKTPMFDSLSPEFIESLSDSVLNPKRLGRPEEVAHLAQFMVENDYLNGECIRLDGGIRMQPR</sequence>
<organism evidence="2 3">
    <name type="scientific">Endozoicomonas lisbonensis</name>
    <dbReference type="NCBI Taxonomy" id="3120522"/>
    <lineage>
        <taxon>Bacteria</taxon>
        <taxon>Pseudomonadati</taxon>
        <taxon>Pseudomonadota</taxon>
        <taxon>Gammaproteobacteria</taxon>
        <taxon>Oceanospirillales</taxon>
        <taxon>Endozoicomonadaceae</taxon>
        <taxon>Endozoicomonas</taxon>
    </lineage>
</organism>
<protein>
    <submittedName>
        <fullName evidence="2">3-hydroxyacyl-CoA dehydrogenase/3-hydroxy-2-methylbutyryl-CoA dehydrogenase</fullName>
        <ecNumber evidence="2">1.1.1.178</ecNumber>
        <ecNumber evidence="2">1.1.1.35</ecNumber>
    </submittedName>
</protein>
<dbReference type="RefSeq" id="WP_354009435.1">
    <property type="nucleotide sequence ID" value="NZ_JBEWTA010000001.1"/>
</dbReference>
<dbReference type="SUPFAM" id="SSF51735">
    <property type="entry name" value="NAD(P)-binding Rossmann-fold domains"/>
    <property type="match status" value="1"/>
</dbReference>
<dbReference type="InterPro" id="IPR002347">
    <property type="entry name" value="SDR_fam"/>
</dbReference>
<dbReference type="Gene3D" id="3.40.50.720">
    <property type="entry name" value="NAD(P)-binding Rossmann-like Domain"/>
    <property type="match status" value="1"/>
</dbReference>
<dbReference type="InterPro" id="IPR020904">
    <property type="entry name" value="Sc_DH/Rdtase_CS"/>
</dbReference>
<proteinExistence type="predicted"/>
<dbReference type="EC" id="1.1.1.178" evidence="2"/>
<dbReference type="Pfam" id="PF13561">
    <property type="entry name" value="adh_short_C2"/>
    <property type="match status" value="1"/>
</dbReference>